<dbReference type="EMBL" id="JBELOE010000228">
    <property type="protein sequence ID" value="MER2492729.1"/>
    <property type="molecule type" value="Genomic_DNA"/>
</dbReference>
<dbReference type="InterPro" id="IPR036942">
    <property type="entry name" value="Beta-barrel_TonB_sf"/>
</dbReference>
<keyword evidence="3" id="KW-0998">Cell outer membrane</keyword>
<dbReference type="Gene3D" id="2.170.130.10">
    <property type="entry name" value="TonB-dependent receptor, plug domain"/>
    <property type="match status" value="1"/>
</dbReference>
<dbReference type="Gene3D" id="2.40.170.20">
    <property type="entry name" value="TonB-dependent receptor, beta-barrel domain"/>
    <property type="match status" value="1"/>
</dbReference>
<dbReference type="NCBIfam" id="TIGR01782">
    <property type="entry name" value="TonB-Xanth-Caul"/>
    <property type="match status" value="1"/>
</dbReference>
<feature type="domain" description="TonB-dependent receptor plug" evidence="4">
    <location>
        <begin position="141"/>
        <end position="232"/>
    </location>
</feature>
<gene>
    <name evidence="5" type="ORF">ABS311_12660</name>
</gene>
<dbReference type="Gene3D" id="3.55.50.30">
    <property type="match status" value="1"/>
</dbReference>
<evidence type="ECO:0000259" key="4">
    <source>
        <dbReference type="Pfam" id="PF07715"/>
    </source>
</evidence>
<dbReference type="Pfam" id="PF07715">
    <property type="entry name" value="Plug"/>
    <property type="match status" value="1"/>
</dbReference>
<protein>
    <submittedName>
        <fullName evidence="5">TonB-dependent receptor</fullName>
    </submittedName>
</protein>
<comment type="subcellular location">
    <subcellularLocation>
        <location evidence="1">Cell outer membrane</location>
    </subcellularLocation>
</comment>
<evidence type="ECO:0000256" key="3">
    <source>
        <dbReference type="ARBA" id="ARBA00023237"/>
    </source>
</evidence>
<dbReference type="PANTHER" id="PTHR40980">
    <property type="entry name" value="PLUG DOMAIN-CONTAINING PROTEIN"/>
    <property type="match status" value="1"/>
</dbReference>
<evidence type="ECO:0000256" key="2">
    <source>
        <dbReference type="ARBA" id="ARBA00023136"/>
    </source>
</evidence>
<keyword evidence="6" id="KW-1185">Reference proteome</keyword>
<name>A0ABV1RIG4_9ALTE</name>
<sequence length="944" mass="106726">MFAADNHFDKTESFQINLPANSIESSLEKLAKTYNVAFISDAATISGLQHSTIQGHFTLLQLLNKLFADNDVSVQITQSGVILRPIVQIPLVAKKQTKPSIEEIIISGKRQSNAISSFANASHNNMQNALNKQRESIAFADDIDYAGLTALPTNNLAESFQYLSGVSISRDYGEGLAISSRGLGPDYHATTLNGHLLAINENVRNSGQSGRVFRFDVLSAANIGGVNIAKNGDVTNLVSGLGTAINIQTIQPLNLGNRKLVGEIALDSTHRSAGYSPKINVLTSWINKLNNMGIALSAGVNERKIQQQTLQTWEWDTNGNSYWLPTLDSDVLLPSNRMAITLESEKRKNMNIGVTWQWQVSPSTLIGAEYYQYHLTSEFNEQRLLARLDSAEQLISSLVQNDILVAAEFRNIDIKSALETSTQQHMNAISILNLDTRLNHWLLQSSIAFTRATSITDNPIRRTRLLSKSRSFSYDMGKHMRAKTDIYFEDFPQMQTDFSALEHVSARMIDVLDEGHSWRLDIARQYPSQFITASRFGFNWRKQHRSYQRQDLKINQSRLAQFSTQYNWVDELAANDFLTDYLQQPPSAGWAVPSSDIQSYYSDELIFGELTDNDKRNSYRIIDEVSTLYSQIDFSAKKIANVEGQLGARWYHWNSQIESIFQWSPQGNRTEARRKRYAYLLPDFKLKLSLNQAIQLKFSAAKSLSLPSYTDLNPRLTVNSTDGVLLASAGNPDLQPIEGYQWDIGSYWYYSDNANVYAEYFKKRLNGIISLQSFDQEIDGVVYHLSQPINGPDTWVAGWEFGANSSFMNGFGYQTKLTLAHSKTRSTSQVQAKQYDLEGVSPLGINLHVFYEAEPWFMRLGYSYREHYLEALSTTEAPDIWVDDTHALQLLLGYQINEHCNISLHGNNLLARPLRRYLNGNAQNTLVSIHHIDRSWSMSVKFDW</sequence>
<comment type="caution">
    <text evidence="5">The sequence shown here is derived from an EMBL/GenBank/DDBJ whole genome shotgun (WGS) entry which is preliminary data.</text>
</comment>
<dbReference type="Proteomes" id="UP001467690">
    <property type="component" value="Unassembled WGS sequence"/>
</dbReference>
<proteinExistence type="predicted"/>
<dbReference type="InterPro" id="IPR012910">
    <property type="entry name" value="Plug_dom"/>
</dbReference>
<dbReference type="InterPro" id="IPR010104">
    <property type="entry name" value="TonB_rcpt_bac"/>
</dbReference>
<dbReference type="PANTHER" id="PTHR40980:SF3">
    <property type="entry name" value="TONB-DEPENDENT RECEPTOR-LIKE BETA-BARREL DOMAIN-CONTAINING PROTEIN"/>
    <property type="match status" value="1"/>
</dbReference>
<accession>A0ABV1RIG4</accession>
<evidence type="ECO:0000313" key="5">
    <source>
        <dbReference type="EMBL" id="MER2492729.1"/>
    </source>
</evidence>
<organism evidence="5 6">
    <name type="scientific">Catenovulum sediminis</name>
    <dbReference type="NCBI Taxonomy" id="1740262"/>
    <lineage>
        <taxon>Bacteria</taxon>
        <taxon>Pseudomonadati</taxon>
        <taxon>Pseudomonadota</taxon>
        <taxon>Gammaproteobacteria</taxon>
        <taxon>Alteromonadales</taxon>
        <taxon>Alteromonadaceae</taxon>
        <taxon>Catenovulum</taxon>
    </lineage>
</organism>
<keyword evidence="5" id="KW-0675">Receptor</keyword>
<evidence type="ECO:0000313" key="6">
    <source>
        <dbReference type="Proteomes" id="UP001467690"/>
    </source>
</evidence>
<dbReference type="RefSeq" id="WP_350402195.1">
    <property type="nucleotide sequence ID" value="NZ_JBELOE010000228.1"/>
</dbReference>
<dbReference type="SUPFAM" id="SSF56935">
    <property type="entry name" value="Porins"/>
    <property type="match status" value="1"/>
</dbReference>
<evidence type="ECO:0000256" key="1">
    <source>
        <dbReference type="ARBA" id="ARBA00004442"/>
    </source>
</evidence>
<dbReference type="InterPro" id="IPR037066">
    <property type="entry name" value="Plug_dom_sf"/>
</dbReference>
<keyword evidence="2" id="KW-0472">Membrane</keyword>
<reference evidence="5 6" key="1">
    <citation type="submission" date="2024-06" db="EMBL/GenBank/DDBJ databases">
        <authorList>
            <person name="Chen R.Y."/>
        </authorList>
    </citation>
    <scope>NUCLEOTIDE SEQUENCE [LARGE SCALE GENOMIC DNA]</scope>
    <source>
        <strain evidence="5 6">D2</strain>
    </source>
</reference>